<reference evidence="2" key="4">
    <citation type="journal article" date="2015" name="G3 (Bethesda)">
        <title>Genome sequences of three phytopathogenic species of the Magnaporthaceae family of fungi.</title>
        <authorList>
            <person name="Okagaki L.H."/>
            <person name="Nunes C.C."/>
            <person name="Sailsbery J."/>
            <person name="Clay B."/>
            <person name="Brown D."/>
            <person name="John T."/>
            <person name="Oh Y."/>
            <person name="Young N."/>
            <person name="Fitzgerald M."/>
            <person name="Haas B.J."/>
            <person name="Zeng Q."/>
            <person name="Young S."/>
            <person name="Adiconis X."/>
            <person name="Fan L."/>
            <person name="Levin J.Z."/>
            <person name="Mitchell T.K."/>
            <person name="Okubara P.A."/>
            <person name="Farman M.L."/>
            <person name="Kohn L.M."/>
            <person name="Birren B."/>
            <person name="Ma L.-J."/>
            <person name="Dean R.A."/>
        </authorList>
    </citation>
    <scope>NUCLEOTIDE SEQUENCE</scope>
    <source>
        <strain evidence="2">R3-111a-1</strain>
    </source>
</reference>
<dbReference type="EMBL" id="GL385401">
    <property type="protein sequence ID" value="EJT70572.1"/>
    <property type="molecule type" value="Genomic_DNA"/>
</dbReference>
<dbReference type="EnsemblFungi" id="EJT70572">
    <property type="protein sequence ID" value="EJT70572"/>
    <property type="gene ID" value="GGTG_11595"/>
</dbReference>
<dbReference type="GeneID" id="20352053"/>
<reference evidence="3" key="1">
    <citation type="submission" date="2010-07" db="EMBL/GenBank/DDBJ databases">
        <title>The genome sequence of Gaeumannomyces graminis var. tritici strain R3-111a-1.</title>
        <authorList>
            <consortium name="The Broad Institute Genome Sequencing Platform"/>
            <person name="Ma L.-J."/>
            <person name="Dead R."/>
            <person name="Young S."/>
            <person name="Zeng Q."/>
            <person name="Koehrsen M."/>
            <person name="Alvarado L."/>
            <person name="Berlin A."/>
            <person name="Chapman S.B."/>
            <person name="Chen Z."/>
            <person name="Freedman E."/>
            <person name="Gellesch M."/>
            <person name="Goldberg J."/>
            <person name="Griggs A."/>
            <person name="Gujja S."/>
            <person name="Heilman E.R."/>
            <person name="Heiman D."/>
            <person name="Hepburn T."/>
            <person name="Howarth C."/>
            <person name="Jen D."/>
            <person name="Larson L."/>
            <person name="Mehta T."/>
            <person name="Neiman D."/>
            <person name="Pearson M."/>
            <person name="Roberts A."/>
            <person name="Saif S."/>
            <person name="Shea T."/>
            <person name="Shenoy N."/>
            <person name="Sisk P."/>
            <person name="Stolte C."/>
            <person name="Sykes S."/>
            <person name="Walk T."/>
            <person name="White J."/>
            <person name="Yandava C."/>
            <person name="Haas B."/>
            <person name="Nusbaum C."/>
            <person name="Birren B."/>
        </authorList>
    </citation>
    <scope>NUCLEOTIDE SEQUENCE [LARGE SCALE GENOMIC DNA]</scope>
    <source>
        <strain evidence="3">R3-111a-1</strain>
    </source>
</reference>
<dbReference type="HOGENOM" id="CLU_1959733_0_0_1"/>
<dbReference type="RefSeq" id="XP_009227750.1">
    <property type="nucleotide sequence ID" value="XM_009229486.1"/>
</dbReference>
<dbReference type="AlphaFoldDB" id="J3PDM2"/>
<reference evidence="1" key="2">
    <citation type="submission" date="2010-07" db="EMBL/GenBank/DDBJ databases">
        <authorList>
            <consortium name="The Broad Institute Genome Sequencing Platform"/>
            <consortium name="Broad Institute Genome Sequencing Center for Infectious Disease"/>
            <person name="Ma L.-J."/>
            <person name="Dead R."/>
            <person name="Young S."/>
            <person name="Zeng Q."/>
            <person name="Koehrsen M."/>
            <person name="Alvarado L."/>
            <person name="Berlin A."/>
            <person name="Chapman S.B."/>
            <person name="Chen Z."/>
            <person name="Freedman E."/>
            <person name="Gellesch M."/>
            <person name="Goldberg J."/>
            <person name="Griggs A."/>
            <person name="Gujja S."/>
            <person name="Heilman E.R."/>
            <person name="Heiman D."/>
            <person name="Hepburn T."/>
            <person name="Howarth C."/>
            <person name="Jen D."/>
            <person name="Larson L."/>
            <person name="Mehta T."/>
            <person name="Neiman D."/>
            <person name="Pearson M."/>
            <person name="Roberts A."/>
            <person name="Saif S."/>
            <person name="Shea T."/>
            <person name="Shenoy N."/>
            <person name="Sisk P."/>
            <person name="Stolte C."/>
            <person name="Sykes S."/>
            <person name="Walk T."/>
            <person name="White J."/>
            <person name="Yandava C."/>
            <person name="Haas B."/>
            <person name="Nusbaum C."/>
            <person name="Birren B."/>
        </authorList>
    </citation>
    <scope>NUCLEOTIDE SEQUENCE</scope>
    <source>
        <strain evidence="1">R3-111a-1</strain>
    </source>
</reference>
<accession>J3PDM2</accession>
<protein>
    <submittedName>
        <fullName evidence="1 2">Uncharacterized protein</fullName>
    </submittedName>
</protein>
<proteinExistence type="predicted"/>
<dbReference type="VEuPathDB" id="FungiDB:GGTG_11595"/>
<organism evidence="1">
    <name type="scientific">Gaeumannomyces tritici (strain R3-111a-1)</name>
    <name type="common">Wheat and barley take-all root rot fungus</name>
    <name type="synonym">Gaeumannomyces graminis var. tritici</name>
    <dbReference type="NCBI Taxonomy" id="644352"/>
    <lineage>
        <taxon>Eukaryota</taxon>
        <taxon>Fungi</taxon>
        <taxon>Dikarya</taxon>
        <taxon>Ascomycota</taxon>
        <taxon>Pezizomycotina</taxon>
        <taxon>Sordariomycetes</taxon>
        <taxon>Sordariomycetidae</taxon>
        <taxon>Magnaporthales</taxon>
        <taxon>Magnaporthaceae</taxon>
        <taxon>Gaeumannomyces</taxon>
    </lineage>
</organism>
<reference evidence="2" key="5">
    <citation type="submission" date="2018-04" db="UniProtKB">
        <authorList>
            <consortium name="EnsemblFungi"/>
        </authorList>
    </citation>
    <scope>IDENTIFICATION</scope>
    <source>
        <strain evidence="2">R3-111a-1</strain>
    </source>
</reference>
<evidence type="ECO:0000313" key="1">
    <source>
        <dbReference type="EMBL" id="EJT70572.1"/>
    </source>
</evidence>
<keyword evidence="3" id="KW-1185">Reference proteome</keyword>
<name>J3PDM2_GAET3</name>
<gene>
    <name evidence="2" type="primary">20352053</name>
    <name evidence="1" type="ORF">GGTG_11595</name>
</gene>
<reference evidence="1" key="3">
    <citation type="submission" date="2010-09" db="EMBL/GenBank/DDBJ databases">
        <title>Annotation of Gaeumannomyces graminis var. tritici R3-111a-1.</title>
        <authorList>
            <consortium name="The Broad Institute Genome Sequencing Platform"/>
            <person name="Ma L.-J."/>
            <person name="Dead R."/>
            <person name="Young S.K."/>
            <person name="Zeng Q."/>
            <person name="Gargeya S."/>
            <person name="Fitzgerald M."/>
            <person name="Haas B."/>
            <person name="Abouelleil A."/>
            <person name="Alvarado L."/>
            <person name="Arachchi H.M."/>
            <person name="Berlin A."/>
            <person name="Brown A."/>
            <person name="Chapman S.B."/>
            <person name="Chen Z."/>
            <person name="Dunbar C."/>
            <person name="Freedman E."/>
            <person name="Gearin G."/>
            <person name="Gellesch M."/>
            <person name="Goldberg J."/>
            <person name="Griggs A."/>
            <person name="Gujja S."/>
            <person name="Heiman D."/>
            <person name="Howarth C."/>
            <person name="Larson L."/>
            <person name="Lui A."/>
            <person name="MacDonald P.J.P."/>
            <person name="Mehta T."/>
            <person name="Montmayeur A."/>
            <person name="Murphy C."/>
            <person name="Neiman D."/>
            <person name="Pearson M."/>
            <person name="Priest M."/>
            <person name="Roberts A."/>
            <person name="Saif S."/>
            <person name="Shea T."/>
            <person name="Shenoy N."/>
            <person name="Sisk P."/>
            <person name="Stolte C."/>
            <person name="Sykes S."/>
            <person name="Yandava C."/>
            <person name="Wortman J."/>
            <person name="Nusbaum C."/>
            <person name="Birren B."/>
        </authorList>
    </citation>
    <scope>NUCLEOTIDE SEQUENCE</scope>
    <source>
        <strain evidence="1">R3-111a-1</strain>
    </source>
</reference>
<evidence type="ECO:0000313" key="3">
    <source>
        <dbReference type="Proteomes" id="UP000006039"/>
    </source>
</evidence>
<sequence>MAARCFDVVPVMMAICGDGPRTKAVSACEHCVAGDAQEGFAGRGELDAQKQKCAAGSAICSASAPRWFFPCHSPRNGRSKGRLAASPACLSVWIPRGQPGWSGGEGGARLTFVGRSGLEKPRDAVVSR</sequence>
<evidence type="ECO:0000313" key="2">
    <source>
        <dbReference type="EnsemblFungi" id="EJT70572"/>
    </source>
</evidence>
<dbReference type="Proteomes" id="UP000006039">
    <property type="component" value="Unassembled WGS sequence"/>
</dbReference>